<dbReference type="PANTHER" id="PTHR43022:SF1">
    <property type="entry name" value="PROTEIN SMF"/>
    <property type="match status" value="1"/>
</dbReference>
<accession>A0A263CZM8</accession>
<dbReference type="PANTHER" id="PTHR43022">
    <property type="entry name" value="PROTEIN SMF"/>
    <property type="match status" value="1"/>
</dbReference>
<dbReference type="InterPro" id="IPR057666">
    <property type="entry name" value="DrpA_SLOG"/>
</dbReference>
<dbReference type="InParanoid" id="A0A263CZM8"/>
<comment type="caution">
    <text evidence="3">The sequence shown here is derived from an EMBL/GenBank/DDBJ whole genome shotgun (WGS) entry which is preliminary data.</text>
</comment>
<dbReference type="Pfam" id="PF02481">
    <property type="entry name" value="DNA_processg_A"/>
    <property type="match status" value="1"/>
</dbReference>
<dbReference type="GO" id="GO:0009294">
    <property type="term" value="P:DNA-mediated transformation"/>
    <property type="evidence" value="ECO:0007669"/>
    <property type="project" value="InterPro"/>
</dbReference>
<organism evidence="3 4">
    <name type="scientific">Amycolatopsis antarctica</name>
    <dbReference type="NCBI Taxonomy" id="1854586"/>
    <lineage>
        <taxon>Bacteria</taxon>
        <taxon>Bacillati</taxon>
        <taxon>Actinomycetota</taxon>
        <taxon>Actinomycetes</taxon>
        <taxon>Pseudonocardiales</taxon>
        <taxon>Pseudonocardiaceae</taxon>
        <taxon>Amycolatopsis</taxon>
    </lineage>
</organism>
<evidence type="ECO:0000313" key="4">
    <source>
        <dbReference type="Proteomes" id="UP000242444"/>
    </source>
</evidence>
<dbReference type="InterPro" id="IPR003488">
    <property type="entry name" value="DprA"/>
</dbReference>
<dbReference type="AlphaFoldDB" id="A0A263CZM8"/>
<evidence type="ECO:0000259" key="2">
    <source>
        <dbReference type="Pfam" id="PF02481"/>
    </source>
</evidence>
<dbReference type="SUPFAM" id="SSF102405">
    <property type="entry name" value="MCP/YpsA-like"/>
    <property type="match status" value="1"/>
</dbReference>
<keyword evidence="4" id="KW-1185">Reference proteome</keyword>
<dbReference type="Gene3D" id="3.40.50.450">
    <property type="match status" value="1"/>
</dbReference>
<protein>
    <submittedName>
        <fullName evidence="3">DNA processing protein DprA</fullName>
    </submittedName>
</protein>
<feature type="domain" description="Smf/DprA SLOG" evidence="2">
    <location>
        <begin position="75"/>
        <end position="292"/>
    </location>
</feature>
<dbReference type="Proteomes" id="UP000242444">
    <property type="component" value="Unassembled WGS sequence"/>
</dbReference>
<dbReference type="RefSeq" id="WP_094865235.1">
    <property type="nucleotide sequence ID" value="NZ_NKYE01000018.1"/>
</dbReference>
<dbReference type="OrthoDB" id="9785707at2"/>
<reference evidence="3 4" key="1">
    <citation type="submission" date="2017-07" db="EMBL/GenBank/DDBJ databases">
        <title>Amycolatopsis antarcticus sp. nov., isolated from the surface of an Antarcticus brown macroalga.</title>
        <authorList>
            <person name="Wang J."/>
            <person name="Leiva S."/>
            <person name="Huang J."/>
            <person name="Huang Y."/>
        </authorList>
    </citation>
    <scope>NUCLEOTIDE SEQUENCE [LARGE SCALE GENOMIC DNA]</scope>
    <source>
        <strain evidence="3 4">AU-G6</strain>
    </source>
</reference>
<comment type="similarity">
    <text evidence="1">Belongs to the DprA/Smf family.</text>
</comment>
<dbReference type="EMBL" id="NKYE01000018">
    <property type="protein sequence ID" value="OZM70756.1"/>
    <property type="molecule type" value="Genomic_DNA"/>
</dbReference>
<name>A0A263CZM8_9PSEU</name>
<evidence type="ECO:0000256" key="1">
    <source>
        <dbReference type="ARBA" id="ARBA00006525"/>
    </source>
</evidence>
<gene>
    <name evidence="3" type="ORF">CFN78_24140</name>
</gene>
<proteinExistence type="inferred from homology"/>
<evidence type="ECO:0000313" key="3">
    <source>
        <dbReference type="EMBL" id="OZM70756.1"/>
    </source>
</evidence>
<sequence length="297" mass="30401">MPASDDIVRARLFLMRATEPPTQSVGAYTAVHGPVDAADRIRAGCAPPAVLAEVVQPEPDLRGDLAALEAGHARLLTPEDDDWPSAAAHGLATSGTGAPLGLWVRGNPLLGVLTAGPVAVVGSLAASPYGEHVAAELGRGVADRDIAVVNGAGFGVEAHALRGALSTSGHGRCLVVLACGIDIEYPADHGPLLREITDSGGVLVTEHPLGTKPRRTRAYARQRLVAALSEATVIVEAGRRSPALAVARAASRLGRRVYAVPGPVTSAKSAGTNELLRTGMATAVTCADEVTATRGLR</sequence>